<name>A0A2H1FG52_9ARCH</name>
<dbReference type="EMBL" id="LT841358">
    <property type="protein sequence ID" value="SMH71727.1"/>
    <property type="molecule type" value="Genomic_DNA"/>
</dbReference>
<feature type="transmembrane region" description="Helical" evidence="1">
    <location>
        <begin position="17"/>
        <end position="35"/>
    </location>
</feature>
<keyword evidence="1" id="KW-1133">Transmembrane helix</keyword>
<dbReference type="Proteomes" id="UP000230607">
    <property type="component" value="Chromosome 1"/>
</dbReference>
<evidence type="ECO:0000313" key="2">
    <source>
        <dbReference type="EMBL" id="SMH71727.1"/>
    </source>
</evidence>
<proteinExistence type="predicted"/>
<organism evidence="2 3">
    <name type="scientific">Candidatus Nitrosotalea okcheonensis</name>
    <dbReference type="NCBI Taxonomy" id="1903276"/>
    <lineage>
        <taxon>Archaea</taxon>
        <taxon>Nitrososphaerota</taxon>
        <taxon>Nitrososphaeria</taxon>
        <taxon>Nitrosotaleales</taxon>
        <taxon>Nitrosotaleaceae</taxon>
        <taxon>Nitrosotalea</taxon>
    </lineage>
</organism>
<keyword evidence="3" id="KW-1185">Reference proteome</keyword>
<reference evidence="3" key="1">
    <citation type="submission" date="2017-03" db="EMBL/GenBank/DDBJ databases">
        <authorList>
            <person name="Herbold C."/>
        </authorList>
    </citation>
    <scope>NUCLEOTIDE SEQUENCE [LARGE SCALE GENOMIC DNA]</scope>
</reference>
<gene>
    <name evidence="2" type="ORF">NCS_11539</name>
</gene>
<keyword evidence="1" id="KW-0812">Transmembrane</keyword>
<evidence type="ECO:0000256" key="1">
    <source>
        <dbReference type="SAM" id="Phobius"/>
    </source>
</evidence>
<evidence type="ECO:0000313" key="3">
    <source>
        <dbReference type="Proteomes" id="UP000230607"/>
    </source>
</evidence>
<dbReference type="AlphaFoldDB" id="A0A2H1FG52"/>
<keyword evidence="1" id="KW-0472">Membrane</keyword>
<sequence length="165" mass="18579">MFNIAGSRQKALEKKKTFVIVGIIITALMGVIVATEMKPTTDSMMSNDKPILLHIHPRLYLNVDGKPYFVPQNVGIEPDLWKDHTLDQYGMKGMAPLHTHTADGMIHVESTIVRNYTLGEFLDIWGLDLKGKIISVAVYGEPISDYRNHILKDEESIIMNITSNQ</sequence>
<protein>
    <submittedName>
        <fullName evidence="2">Uncharacterized protein</fullName>
    </submittedName>
</protein>
<accession>A0A2H1FG52</accession>